<name>A0A0F5H2L1_9BACT</name>
<evidence type="ECO:0000313" key="2">
    <source>
        <dbReference type="EMBL" id="KKB27087.1"/>
    </source>
</evidence>
<comment type="subcellular location">
    <subcellularLocation>
        <location evidence="1">Cytoplasm</location>
        <location evidence="1">Nucleoid</location>
    </subcellularLocation>
</comment>
<dbReference type="Pfam" id="PF02575">
    <property type="entry name" value="YbaB_DNA_bd"/>
    <property type="match status" value="1"/>
</dbReference>
<sequence length="95" mass="10890">MDQAMLRKMQKMQKEFEANEEIFQQKEFSLEKQGVEVVAKGNKEIVSIKIKESVLLDPDDPETLEDLITLTINDLFTNIDEEHEAIIPNIPGLGF</sequence>
<dbReference type="InterPro" id="IPR004401">
    <property type="entry name" value="YbaB/EbfC"/>
</dbReference>
<keyword evidence="3" id="KW-1185">Reference proteome</keyword>
<comment type="subunit">
    <text evidence="1">Homodimer.</text>
</comment>
<comment type="function">
    <text evidence="1">Binds to DNA and alters its conformation. May be involved in regulation of gene expression, nucleoid organization and DNA protection.</text>
</comment>
<dbReference type="GO" id="GO:0005737">
    <property type="term" value="C:cytoplasm"/>
    <property type="evidence" value="ECO:0007669"/>
    <property type="project" value="UniProtKB-UniRule"/>
</dbReference>
<dbReference type="EMBL" id="JZXN01000002">
    <property type="protein sequence ID" value="KKB27087.1"/>
    <property type="molecule type" value="Genomic_DNA"/>
</dbReference>
<dbReference type="STRING" id="29561.MM26B8_03180"/>
<dbReference type="InterPro" id="IPR036894">
    <property type="entry name" value="YbaB-like_sf"/>
</dbReference>
<comment type="similarity">
    <text evidence="1">Belongs to the YbaB/EbfC family.</text>
</comment>
<accession>A0A0F5H2L1</accession>
<dbReference type="HAMAP" id="MF_00274">
    <property type="entry name" value="DNA_YbaB_EbfC"/>
    <property type="match status" value="1"/>
</dbReference>
<dbReference type="Proteomes" id="UP000033750">
    <property type="component" value="Unassembled WGS sequence"/>
</dbReference>
<dbReference type="SUPFAM" id="SSF82607">
    <property type="entry name" value="YbaB-like"/>
    <property type="match status" value="1"/>
</dbReference>
<proteinExistence type="inferred from homology"/>
<keyword evidence="1" id="KW-0963">Cytoplasm</keyword>
<dbReference type="GO" id="GO:0003677">
    <property type="term" value="F:DNA binding"/>
    <property type="evidence" value="ECO:0007669"/>
    <property type="project" value="UniProtKB-UniRule"/>
</dbReference>
<reference evidence="2" key="1">
    <citation type="submission" date="2015-03" db="EMBL/GenBank/DDBJ databases">
        <title>Genome sequence of Mycoplasma meleagridis strain ATCC 25294.</title>
        <authorList>
            <person name="Yacoub E."/>
            <person name="Blanchard A."/>
            <person name="Sirand-Pugnet P."/>
            <person name="Mardassi B.B.A."/>
        </authorList>
    </citation>
    <scope>NUCLEOTIDE SEQUENCE [LARGE SCALE GENOMIC DNA]</scope>
    <source>
        <strain evidence="2">ATCC 25294</strain>
    </source>
</reference>
<dbReference type="GO" id="GO:0043590">
    <property type="term" value="C:bacterial nucleoid"/>
    <property type="evidence" value="ECO:0007669"/>
    <property type="project" value="UniProtKB-UniRule"/>
</dbReference>
<protein>
    <recommendedName>
        <fullName evidence="1">Nucleoid-associated protein MMELEA_02530</fullName>
    </recommendedName>
</protein>
<evidence type="ECO:0000313" key="3">
    <source>
        <dbReference type="Proteomes" id="UP000033750"/>
    </source>
</evidence>
<keyword evidence="1" id="KW-0238">DNA-binding</keyword>
<dbReference type="AlphaFoldDB" id="A0A0F5H2L1"/>
<evidence type="ECO:0000256" key="1">
    <source>
        <dbReference type="HAMAP-Rule" id="MF_00274"/>
    </source>
</evidence>
<organism evidence="2 3">
    <name type="scientific">Mycoplasmopsis meleagridis ATCC 25294</name>
    <dbReference type="NCBI Taxonomy" id="1264554"/>
    <lineage>
        <taxon>Bacteria</taxon>
        <taxon>Bacillati</taxon>
        <taxon>Mycoplasmatota</taxon>
        <taxon>Mycoplasmoidales</taxon>
        <taxon>Metamycoplasmataceae</taxon>
        <taxon>Mycoplasmopsis</taxon>
    </lineage>
</organism>
<dbReference type="PATRIC" id="fig|1264554.4.peg.21"/>
<comment type="caution">
    <text evidence="2">The sequence shown here is derived from an EMBL/GenBank/DDBJ whole genome shotgun (WGS) entry which is preliminary data.</text>
</comment>
<dbReference type="PIRSF" id="PIRSF004555">
    <property type="entry name" value="UCP004555"/>
    <property type="match status" value="1"/>
</dbReference>
<dbReference type="Gene3D" id="3.30.1310.10">
    <property type="entry name" value="Nucleoid-associated protein YbaB-like domain"/>
    <property type="match status" value="1"/>
</dbReference>
<dbReference type="OrthoDB" id="399030at2"/>
<dbReference type="RefSeq" id="WP_046096695.1">
    <property type="nucleotide sequence ID" value="NZ_JZXN01000002.1"/>
</dbReference>
<dbReference type="NCBIfam" id="TIGR00103">
    <property type="entry name" value="DNA_YbaB_EbfC"/>
    <property type="match status" value="1"/>
</dbReference>
<gene>
    <name evidence="2" type="ORF">MMELEA_02530</name>
</gene>